<feature type="transmembrane region" description="Helical" evidence="1">
    <location>
        <begin position="61"/>
        <end position="78"/>
    </location>
</feature>
<organism evidence="2 3">
    <name type="scientific">Ceutorhynchus assimilis</name>
    <name type="common">cabbage seed weevil</name>
    <dbReference type="NCBI Taxonomy" id="467358"/>
    <lineage>
        <taxon>Eukaryota</taxon>
        <taxon>Metazoa</taxon>
        <taxon>Ecdysozoa</taxon>
        <taxon>Arthropoda</taxon>
        <taxon>Hexapoda</taxon>
        <taxon>Insecta</taxon>
        <taxon>Pterygota</taxon>
        <taxon>Neoptera</taxon>
        <taxon>Endopterygota</taxon>
        <taxon>Coleoptera</taxon>
        <taxon>Polyphaga</taxon>
        <taxon>Cucujiformia</taxon>
        <taxon>Curculionidae</taxon>
        <taxon>Ceutorhynchinae</taxon>
        <taxon>Ceutorhynchus</taxon>
    </lineage>
</organism>
<dbReference type="SUPFAM" id="SSF88723">
    <property type="entry name" value="PIN domain-like"/>
    <property type="match status" value="1"/>
</dbReference>
<keyword evidence="1" id="KW-1133">Transmembrane helix</keyword>
<accession>A0A9N9QR68</accession>
<keyword evidence="1" id="KW-0812">Transmembrane</keyword>
<dbReference type="Proteomes" id="UP001152799">
    <property type="component" value="Chromosome 7"/>
</dbReference>
<evidence type="ECO:0000256" key="1">
    <source>
        <dbReference type="SAM" id="Phobius"/>
    </source>
</evidence>
<dbReference type="OrthoDB" id="10059378at2759"/>
<reference evidence="2" key="1">
    <citation type="submission" date="2022-01" db="EMBL/GenBank/DDBJ databases">
        <authorList>
            <person name="King R."/>
        </authorList>
    </citation>
    <scope>NUCLEOTIDE SEQUENCE</scope>
</reference>
<dbReference type="AlphaFoldDB" id="A0A9N9QR68"/>
<dbReference type="EMBL" id="OU892283">
    <property type="protein sequence ID" value="CAG9771406.1"/>
    <property type="molecule type" value="Genomic_DNA"/>
</dbReference>
<dbReference type="InterPro" id="IPR029060">
    <property type="entry name" value="PIN-like_dom_sf"/>
</dbReference>
<gene>
    <name evidence="2" type="ORF">CEUTPL_LOCUS11839</name>
</gene>
<proteinExistence type="predicted"/>
<protein>
    <submittedName>
        <fullName evidence="2">Uncharacterized protein</fullName>
    </submittedName>
</protein>
<evidence type="ECO:0000313" key="3">
    <source>
        <dbReference type="Proteomes" id="UP001152799"/>
    </source>
</evidence>
<name>A0A9N9QR68_9CUCU</name>
<dbReference type="Gene3D" id="3.40.50.1010">
    <property type="entry name" value="5'-nuclease"/>
    <property type="match status" value="1"/>
</dbReference>
<sequence length="382" mass="43506">MEENQKESVFNTFLFRFLSLLQQRYVKYTIKAVVLGNSILIAIQTVFCLKDSAFMKYAPNLLICLYFLTMTLVILYAVPKMQLTISEMIKLPWDLNSIPYTSKSEILEKMKWGDIWFISNCSQVIVAELFLLSIKPNLYDAVALFVVIVFDGYDCKNTKKQEQNRRSRKSGSPDIEISGTGLARINQEQFFSNVKNKKAFIKMLVDNLRSKRINVIQSVGDADCDIVTKTVNASEKNGNVTLVCEDTDLLILLLHFSKKENVFMMRPGRQGTPNRITKIFDLQNKIKSILKNILLIHAAGGCDTVSGLYKIGKIKVLQLLEKLPELRNDVSIFYNPKAAKDDIIKYGGLLDSMYLLAIVTNKAQLLEDKTETYMKLQSIDET</sequence>
<feature type="transmembrane region" description="Helical" evidence="1">
    <location>
        <begin position="28"/>
        <end position="49"/>
    </location>
</feature>
<keyword evidence="1" id="KW-0472">Membrane</keyword>
<evidence type="ECO:0000313" key="2">
    <source>
        <dbReference type="EMBL" id="CAG9771406.1"/>
    </source>
</evidence>
<keyword evidence="3" id="KW-1185">Reference proteome</keyword>